<dbReference type="Proteomes" id="UP000503498">
    <property type="component" value="Chromosome"/>
</dbReference>
<dbReference type="AlphaFoldDB" id="A0A7Z2VCS6"/>
<reference evidence="1 2" key="1">
    <citation type="submission" date="2020-04" db="EMBL/GenBank/DDBJ databases">
        <title>Genome-Wide Identification of 5-Methylcytosine Sites in Bacterial Genomes By High-Throughput Sequencing of MspJI Restriction Fragments.</title>
        <authorList>
            <person name="Wu V."/>
        </authorList>
    </citation>
    <scope>NUCLEOTIDE SEQUENCE [LARGE SCALE GENOMIC DNA]</scope>
    <source>
        <strain evidence="1 2">NEB122</strain>
    </source>
</reference>
<reference evidence="1 2" key="2">
    <citation type="submission" date="2020-04" db="EMBL/GenBank/DDBJ databases">
        <authorList>
            <person name="Fomenkov A."/>
            <person name="Anton B.P."/>
            <person name="Roberts R.J."/>
        </authorList>
    </citation>
    <scope>NUCLEOTIDE SEQUENCE [LARGE SCALE GENOMIC DNA]</scope>
    <source>
        <strain evidence="1 2">NEB122</strain>
    </source>
</reference>
<name>A0A7Z2VCS6_XANCA</name>
<protein>
    <submittedName>
        <fullName evidence="1">Uncharacterized protein</fullName>
    </submittedName>
</protein>
<dbReference type="EMBL" id="CP051651">
    <property type="protein sequence ID" value="QJD69266.1"/>
    <property type="molecule type" value="Genomic_DNA"/>
</dbReference>
<evidence type="ECO:0000313" key="2">
    <source>
        <dbReference type="Proteomes" id="UP000503498"/>
    </source>
</evidence>
<evidence type="ECO:0000313" key="1">
    <source>
        <dbReference type="EMBL" id="QJD69266.1"/>
    </source>
</evidence>
<dbReference type="RefSeq" id="WP_169707418.1">
    <property type="nucleotide sequence ID" value="NZ_CP051651.1"/>
</dbReference>
<gene>
    <name evidence="1" type="ORF">HG421_17185</name>
</gene>
<accession>A0A7Z2VCS6</accession>
<proteinExistence type="predicted"/>
<sequence>MSLPLMGPGTHRSWLHRAEATTHHAWTAGIGRPPAALKQQVLPWRHRLGTSASPKRAGILQCNIACFGTVGFPPRLRWNSGEVVIALLASQGISDAQSLVRQGFDRKLSVR</sequence>
<organism evidence="1 2">
    <name type="scientific">Xanthomonas campestris pv. badrii</name>
    <dbReference type="NCBI Taxonomy" id="149696"/>
    <lineage>
        <taxon>Bacteria</taxon>
        <taxon>Pseudomonadati</taxon>
        <taxon>Pseudomonadota</taxon>
        <taxon>Gammaproteobacteria</taxon>
        <taxon>Lysobacterales</taxon>
        <taxon>Lysobacteraceae</taxon>
        <taxon>Xanthomonas</taxon>
    </lineage>
</organism>